<evidence type="ECO:0000313" key="3">
    <source>
        <dbReference type="Proteomes" id="UP000053647"/>
    </source>
</evidence>
<dbReference type="CDD" id="cd18186">
    <property type="entry name" value="BTB_POZ_ZBTB_KLHL-like"/>
    <property type="match status" value="1"/>
</dbReference>
<dbReference type="Proteomes" id="UP000053647">
    <property type="component" value="Unassembled WGS sequence"/>
</dbReference>
<dbReference type="SUPFAM" id="SSF54695">
    <property type="entry name" value="POZ domain"/>
    <property type="match status" value="1"/>
</dbReference>
<dbReference type="InterPro" id="IPR000210">
    <property type="entry name" value="BTB/POZ_dom"/>
</dbReference>
<evidence type="ECO:0000313" key="2">
    <source>
        <dbReference type="EMBL" id="KIJ15357.1"/>
    </source>
</evidence>
<protein>
    <recommendedName>
        <fullName evidence="1">BTB domain-containing protein</fullName>
    </recommendedName>
</protein>
<accession>A0A0C9U7F3</accession>
<dbReference type="HOGENOM" id="CLU_047592_4_1_1"/>
<dbReference type="Pfam" id="PF00651">
    <property type="entry name" value="BTB"/>
    <property type="match status" value="1"/>
</dbReference>
<dbReference type="OrthoDB" id="2804507at2759"/>
<dbReference type="PROSITE" id="PS50097">
    <property type="entry name" value="BTB"/>
    <property type="match status" value="1"/>
</dbReference>
<dbReference type="Gene3D" id="3.30.710.10">
    <property type="entry name" value="Potassium Channel Kv1.1, Chain A"/>
    <property type="match status" value="1"/>
</dbReference>
<proteinExistence type="predicted"/>
<name>A0A0C9U7F3_PAXIN</name>
<sequence length="296" mass="32992">MLSPSRERPARVSQSYEHYYEDVFVIVQVGDVLYHLPAAVLARRSQVFATLFSLPQTSGSVWCTEGLSDNEPIILQGHRSADFDCLMQYLFGGPVFMEKIPAIRCLISLLKMCDFFEIVDGRTYAISSMEHHPDLDLASRLLLCHQYSIVTWLGFAFRGLAALPLHHHTEAELGTIPMKFIHSLIAVRHWVMTHCLTLAAVPPSIVNGFNCVTPATCGYAWESAWKHGPSEMFRHPDVDYNGCAVLEALEAASIPSICQGCLELSIANVKDSGSLIAEEQFVEDTVRKLTQWMGSC</sequence>
<dbReference type="AlphaFoldDB" id="A0A0C9U7F3"/>
<keyword evidence="3" id="KW-1185">Reference proteome</keyword>
<evidence type="ECO:0000259" key="1">
    <source>
        <dbReference type="PROSITE" id="PS50097"/>
    </source>
</evidence>
<feature type="domain" description="BTB" evidence="1">
    <location>
        <begin position="21"/>
        <end position="99"/>
    </location>
</feature>
<reference evidence="3" key="2">
    <citation type="submission" date="2015-01" db="EMBL/GenBank/DDBJ databases">
        <title>Evolutionary Origins and Diversification of the Mycorrhizal Mutualists.</title>
        <authorList>
            <consortium name="DOE Joint Genome Institute"/>
            <consortium name="Mycorrhizal Genomics Consortium"/>
            <person name="Kohler A."/>
            <person name="Kuo A."/>
            <person name="Nagy L.G."/>
            <person name="Floudas D."/>
            <person name="Copeland A."/>
            <person name="Barry K.W."/>
            <person name="Cichocki N."/>
            <person name="Veneault-Fourrey C."/>
            <person name="LaButti K."/>
            <person name="Lindquist E.A."/>
            <person name="Lipzen A."/>
            <person name="Lundell T."/>
            <person name="Morin E."/>
            <person name="Murat C."/>
            <person name="Riley R."/>
            <person name="Ohm R."/>
            <person name="Sun H."/>
            <person name="Tunlid A."/>
            <person name="Henrissat B."/>
            <person name="Grigoriev I.V."/>
            <person name="Hibbett D.S."/>
            <person name="Martin F."/>
        </authorList>
    </citation>
    <scope>NUCLEOTIDE SEQUENCE [LARGE SCALE GENOMIC DNA]</scope>
    <source>
        <strain evidence="3">ATCC 200175</strain>
    </source>
</reference>
<organism evidence="2 3">
    <name type="scientific">Paxillus involutus ATCC 200175</name>
    <dbReference type="NCBI Taxonomy" id="664439"/>
    <lineage>
        <taxon>Eukaryota</taxon>
        <taxon>Fungi</taxon>
        <taxon>Dikarya</taxon>
        <taxon>Basidiomycota</taxon>
        <taxon>Agaricomycotina</taxon>
        <taxon>Agaricomycetes</taxon>
        <taxon>Agaricomycetidae</taxon>
        <taxon>Boletales</taxon>
        <taxon>Paxilineae</taxon>
        <taxon>Paxillaceae</taxon>
        <taxon>Paxillus</taxon>
    </lineage>
</organism>
<dbReference type="EMBL" id="KN819337">
    <property type="protein sequence ID" value="KIJ15357.1"/>
    <property type="molecule type" value="Genomic_DNA"/>
</dbReference>
<dbReference type="InterPro" id="IPR011333">
    <property type="entry name" value="SKP1/BTB/POZ_sf"/>
</dbReference>
<reference evidence="2 3" key="1">
    <citation type="submission" date="2014-06" db="EMBL/GenBank/DDBJ databases">
        <authorList>
            <consortium name="DOE Joint Genome Institute"/>
            <person name="Kuo A."/>
            <person name="Kohler A."/>
            <person name="Nagy L.G."/>
            <person name="Floudas D."/>
            <person name="Copeland A."/>
            <person name="Barry K.W."/>
            <person name="Cichocki N."/>
            <person name="Veneault-Fourrey C."/>
            <person name="LaButti K."/>
            <person name="Lindquist E.A."/>
            <person name="Lipzen A."/>
            <person name="Lundell T."/>
            <person name="Morin E."/>
            <person name="Murat C."/>
            <person name="Sun H."/>
            <person name="Tunlid A."/>
            <person name="Henrissat B."/>
            <person name="Grigoriev I.V."/>
            <person name="Hibbett D.S."/>
            <person name="Martin F."/>
            <person name="Nordberg H.P."/>
            <person name="Cantor M.N."/>
            <person name="Hua S.X."/>
        </authorList>
    </citation>
    <scope>NUCLEOTIDE SEQUENCE [LARGE SCALE GENOMIC DNA]</scope>
    <source>
        <strain evidence="2 3">ATCC 200175</strain>
    </source>
</reference>
<gene>
    <name evidence="2" type="ORF">PAXINDRAFT_11903</name>
</gene>
<dbReference type="SMART" id="SM00225">
    <property type="entry name" value="BTB"/>
    <property type="match status" value="1"/>
</dbReference>